<dbReference type="GO" id="GO:0046872">
    <property type="term" value="F:metal ion binding"/>
    <property type="evidence" value="ECO:0007669"/>
    <property type="project" value="UniProtKB-KW"/>
</dbReference>
<feature type="chain" id="PRO_5006058203" evidence="6">
    <location>
        <begin position="27"/>
        <end position="247"/>
    </location>
</feature>
<dbReference type="SUPFAM" id="SSF46626">
    <property type="entry name" value="Cytochrome c"/>
    <property type="match status" value="1"/>
</dbReference>
<dbReference type="Pfam" id="PF13442">
    <property type="entry name" value="Cytochrome_CBB3"/>
    <property type="match status" value="1"/>
</dbReference>
<evidence type="ECO:0000256" key="6">
    <source>
        <dbReference type="SAM" id="SignalP"/>
    </source>
</evidence>
<evidence type="ECO:0000256" key="4">
    <source>
        <dbReference type="PROSITE-ProRule" id="PRU00433"/>
    </source>
</evidence>
<dbReference type="RefSeq" id="WP_007067631.1">
    <property type="nucleotide sequence ID" value="NZ_BBWO01000012.1"/>
</dbReference>
<feature type="signal peptide" evidence="6">
    <location>
        <begin position="1"/>
        <end position="26"/>
    </location>
</feature>
<dbReference type="OrthoDB" id="9779283at2"/>
<keyword evidence="3 4" id="KW-0408">Iron</keyword>
<name>A0A0P0Z8D5_9HYPH</name>
<accession>A0A0P0Z8D5</accession>
<dbReference type="GO" id="GO:0009055">
    <property type="term" value="F:electron transfer activity"/>
    <property type="evidence" value="ECO:0007669"/>
    <property type="project" value="InterPro"/>
</dbReference>
<feature type="domain" description="Cytochrome c" evidence="7">
    <location>
        <begin position="79"/>
        <end position="167"/>
    </location>
</feature>
<feature type="compositionally biased region" description="Low complexity" evidence="5">
    <location>
        <begin position="32"/>
        <end position="48"/>
    </location>
</feature>
<dbReference type="EMBL" id="LC066395">
    <property type="protein sequence ID" value="BAT30898.1"/>
    <property type="molecule type" value="Genomic_DNA"/>
</dbReference>
<proteinExistence type="predicted"/>
<evidence type="ECO:0000256" key="2">
    <source>
        <dbReference type="ARBA" id="ARBA00022723"/>
    </source>
</evidence>
<dbReference type="Gene3D" id="1.10.760.10">
    <property type="entry name" value="Cytochrome c-like domain"/>
    <property type="match status" value="1"/>
</dbReference>
<dbReference type="GO" id="GO:0020037">
    <property type="term" value="F:heme binding"/>
    <property type="evidence" value="ECO:0007669"/>
    <property type="project" value="InterPro"/>
</dbReference>
<dbReference type="InterPro" id="IPR036909">
    <property type="entry name" value="Cyt_c-like_dom_sf"/>
</dbReference>
<reference evidence="8" key="1">
    <citation type="journal article" date="2015" name="Proc. Natl. Acad. Sci. U.S.A.">
        <title>Bacterial clade with the ribosomal RNA operon on a small plasmid rather than the chromosome.</title>
        <authorList>
            <person name="Anda M."/>
            <person name="Ohtsubo Y."/>
            <person name="Okubo T."/>
            <person name="Sugawara M."/>
            <person name="Nagata Y."/>
            <person name="Tsuda M."/>
            <person name="Minamisawa K."/>
            <person name="Mitsui H."/>
        </authorList>
    </citation>
    <scope>NUCLEOTIDE SEQUENCE</scope>
    <source>
        <strain evidence="8">DSM 15513</strain>
    </source>
</reference>
<evidence type="ECO:0000256" key="1">
    <source>
        <dbReference type="ARBA" id="ARBA00022617"/>
    </source>
</evidence>
<keyword evidence="2 4" id="KW-0479">Metal-binding</keyword>
<dbReference type="InterPro" id="IPR051459">
    <property type="entry name" value="Cytochrome_c-type_DH"/>
</dbReference>
<protein>
    <submittedName>
        <fullName evidence="8">Diheme cytochrome c SoxD</fullName>
    </submittedName>
</protein>
<sequence>MSKSLKRASTGLALLLAAGFAFGANAAFDGGAAEGSASPAEATASETSFGLGRPATEEEIAAWDVDVSPNGDGLPEGSGTVVEGEEIFNAQCAICHGDFGEGRDRWPALSGGEDTLTAMRPVKTIGSYWPYLSTVYDYVHRAMPFGNAQSLSDDEVYALTAYILFLNFIVEDEDFELSKANFTEIEMPNAGGFEPDDRVEEGHYRADADPCMSDCKPEPVVITMRARVLDVTPDSNSEESEVDSSVD</sequence>
<keyword evidence="6" id="KW-0732">Signal</keyword>
<organism evidence="8">
    <name type="scientific">Fulvimarina pelagi</name>
    <dbReference type="NCBI Taxonomy" id="217511"/>
    <lineage>
        <taxon>Bacteria</taxon>
        <taxon>Pseudomonadati</taxon>
        <taxon>Pseudomonadota</taxon>
        <taxon>Alphaproteobacteria</taxon>
        <taxon>Hyphomicrobiales</taxon>
        <taxon>Aurantimonadaceae</taxon>
        <taxon>Fulvimarina</taxon>
    </lineage>
</organism>
<dbReference type="AlphaFoldDB" id="A0A0P0Z8D5"/>
<evidence type="ECO:0000259" key="7">
    <source>
        <dbReference type="PROSITE" id="PS51007"/>
    </source>
</evidence>
<keyword evidence="1 4" id="KW-0349">Heme</keyword>
<evidence type="ECO:0000256" key="5">
    <source>
        <dbReference type="SAM" id="MobiDB-lite"/>
    </source>
</evidence>
<dbReference type="InterPro" id="IPR009056">
    <property type="entry name" value="Cyt_c-like_dom"/>
</dbReference>
<evidence type="ECO:0000313" key="8">
    <source>
        <dbReference type="EMBL" id="BAT30898.1"/>
    </source>
</evidence>
<evidence type="ECO:0000256" key="3">
    <source>
        <dbReference type="ARBA" id="ARBA00023004"/>
    </source>
</evidence>
<dbReference type="PANTHER" id="PTHR35008">
    <property type="entry name" value="BLL4482 PROTEIN-RELATED"/>
    <property type="match status" value="1"/>
</dbReference>
<feature type="region of interest" description="Disordered" evidence="5">
    <location>
        <begin position="32"/>
        <end position="51"/>
    </location>
</feature>
<dbReference type="PROSITE" id="PS51007">
    <property type="entry name" value="CYTC"/>
    <property type="match status" value="1"/>
</dbReference>
<dbReference type="PANTHER" id="PTHR35008:SF8">
    <property type="entry name" value="ALCOHOL DEHYDROGENASE CYTOCHROME C SUBUNIT"/>
    <property type="match status" value="1"/>
</dbReference>